<evidence type="ECO:0000256" key="4">
    <source>
        <dbReference type="ARBA" id="ARBA00022807"/>
    </source>
</evidence>
<keyword evidence="8" id="KW-1185">Reference proteome</keyword>
<comment type="caution">
    <text evidence="7">The sequence shown here is derived from an EMBL/GenBank/DDBJ whole genome shotgun (WGS) entry which is preliminary data.</text>
</comment>
<evidence type="ECO:0000259" key="6">
    <source>
        <dbReference type="PROSITE" id="PS51935"/>
    </source>
</evidence>
<dbReference type="SUPFAM" id="SSF54001">
    <property type="entry name" value="Cysteine proteinases"/>
    <property type="match status" value="1"/>
</dbReference>
<feature type="domain" description="NlpC/P60" evidence="6">
    <location>
        <begin position="60"/>
        <end position="181"/>
    </location>
</feature>
<accession>A0A2S5G878</accession>
<feature type="domain" description="SH3b" evidence="5">
    <location>
        <begin position="1"/>
        <end position="53"/>
    </location>
</feature>
<dbReference type="EMBL" id="PREZ01000007">
    <property type="protein sequence ID" value="PPA69207.1"/>
    <property type="molecule type" value="Genomic_DNA"/>
</dbReference>
<evidence type="ECO:0000256" key="3">
    <source>
        <dbReference type="ARBA" id="ARBA00022801"/>
    </source>
</evidence>
<dbReference type="Gene3D" id="2.30.30.40">
    <property type="entry name" value="SH3 Domains"/>
    <property type="match status" value="1"/>
</dbReference>
<dbReference type="Gene3D" id="3.90.1720.10">
    <property type="entry name" value="endopeptidase domain like (from Nostoc punctiforme)"/>
    <property type="match status" value="1"/>
</dbReference>
<dbReference type="AlphaFoldDB" id="A0A2S5G878"/>
<dbReference type="Pfam" id="PF00877">
    <property type="entry name" value="NLPC_P60"/>
    <property type="match status" value="1"/>
</dbReference>
<gene>
    <name evidence="7" type="ORF">C4B60_17245</name>
</gene>
<comment type="similarity">
    <text evidence="1">Belongs to the peptidase C40 family.</text>
</comment>
<keyword evidence="4" id="KW-0788">Thiol protease</keyword>
<evidence type="ECO:0000313" key="8">
    <source>
        <dbReference type="Proteomes" id="UP000239047"/>
    </source>
</evidence>
<name>A0A2S5G878_9BACL</name>
<dbReference type="PANTHER" id="PTHR47053">
    <property type="entry name" value="MUREIN DD-ENDOPEPTIDASE MEPH-RELATED"/>
    <property type="match status" value="1"/>
</dbReference>
<dbReference type="InterPro" id="IPR038765">
    <property type="entry name" value="Papain-like_cys_pep_sf"/>
</dbReference>
<dbReference type="InterPro" id="IPR003646">
    <property type="entry name" value="SH3-like_bac-type"/>
</dbReference>
<protein>
    <submittedName>
        <fullName evidence="7">Peptidase P60</fullName>
    </submittedName>
</protein>
<sequence length="181" mass="19297">MNLRKSASTSSTIIGKLQRNQSLTVHSQSNGWAKVTAIGKTGYVSTQYIAKSKPKAAATTDYKSKAISVAKNNIGVKYVWGGTTPKGFDCSGLVKYSFAQAGKTLPRTAAEMYGQGTKVSTSSLKAGDLMFYATSGGSKVTHVAIYIGNGQIIHSTSTNGVRIDNISNSYWKPRFVGAKRL</sequence>
<evidence type="ECO:0000313" key="7">
    <source>
        <dbReference type="EMBL" id="PPA69207.1"/>
    </source>
</evidence>
<dbReference type="InterPro" id="IPR051202">
    <property type="entry name" value="Peptidase_C40"/>
</dbReference>
<dbReference type="GO" id="GO:0006508">
    <property type="term" value="P:proteolysis"/>
    <property type="evidence" value="ECO:0007669"/>
    <property type="project" value="UniProtKB-KW"/>
</dbReference>
<evidence type="ECO:0000256" key="2">
    <source>
        <dbReference type="ARBA" id="ARBA00022670"/>
    </source>
</evidence>
<proteinExistence type="inferred from homology"/>
<dbReference type="GO" id="GO:0008234">
    <property type="term" value="F:cysteine-type peptidase activity"/>
    <property type="evidence" value="ECO:0007669"/>
    <property type="project" value="UniProtKB-KW"/>
</dbReference>
<keyword evidence="2" id="KW-0645">Protease</keyword>
<evidence type="ECO:0000259" key="5">
    <source>
        <dbReference type="PROSITE" id="PS51781"/>
    </source>
</evidence>
<dbReference type="PROSITE" id="PS51781">
    <property type="entry name" value="SH3B"/>
    <property type="match status" value="1"/>
</dbReference>
<dbReference type="Proteomes" id="UP000239047">
    <property type="component" value="Unassembled WGS sequence"/>
</dbReference>
<dbReference type="SMART" id="SM00287">
    <property type="entry name" value="SH3b"/>
    <property type="match status" value="1"/>
</dbReference>
<dbReference type="Pfam" id="PF08239">
    <property type="entry name" value="SH3_3"/>
    <property type="match status" value="1"/>
</dbReference>
<reference evidence="7 8" key="1">
    <citation type="submission" date="2018-02" db="EMBL/GenBank/DDBJ databases">
        <title>Jeotgalibacillus proteolyticum sp. nov. a protease producing bacterium isolated from ocean sediments of Laizhou Bay.</title>
        <authorList>
            <person name="Li Y."/>
        </authorList>
    </citation>
    <scope>NUCLEOTIDE SEQUENCE [LARGE SCALE GENOMIC DNA]</scope>
    <source>
        <strain evidence="7 8">22-7</strain>
    </source>
</reference>
<dbReference type="PROSITE" id="PS51935">
    <property type="entry name" value="NLPC_P60"/>
    <property type="match status" value="1"/>
</dbReference>
<dbReference type="PANTHER" id="PTHR47053:SF1">
    <property type="entry name" value="MUREIN DD-ENDOPEPTIDASE MEPH-RELATED"/>
    <property type="match status" value="1"/>
</dbReference>
<organism evidence="7 8">
    <name type="scientific">Jeotgalibacillus proteolyticus</name>
    <dbReference type="NCBI Taxonomy" id="2082395"/>
    <lineage>
        <taxon>Bacteria</taxon>
        <taxon>Bacillati</taxon>
        <taxon>Bacillota</taxon>
        <taxon>Bacilli</taxon>
        <taxon>Bacillales</taxon>
        <taxon>Caryophanaceae</taxon>
        <taxon>Jeotgalibacillus</taxon>
    </lineage>
</organism>
<evidence type="ECO:0000256" key="1">
    <source>
        <dbReference type="ARBA" id="ARBA00007074"/>
    </source>
</evidence>
<dbReference type="InterPro" id="IPR000064">
    <property type="entry name" value="NLP_P60_dom"/>
</dbReference>
<keyword evidence="3" id="KW-0378">Hydrolase</keyword>